<dbReference type="Pfam" id="PF01055">
    <property type="entry name" value="Glyco_hydro_31_2nd"/>
    <property type="match status" value="1"/>
</dbReference>
<comment type="caution">
    <text evidence="9">The sequence shown here is derived from an EMBL/GenBank/DDBJ whole genome shotgun (WGS) entry which is preliminary data.</text>
</comment>
<dbReference type="InterPro" id="IPR030458">
    <property type="entry name" value="Glyco_hydro_31_AS"/>
</dbReference>
<protein>
    <submittedName>
        <fullName evidence="9">Alpha-glucosidase</fullName>
    </submittedName>
</protein>
<accession>A0A4R3N2F0</accession>
<evidence type="ECO:0000259" key="5">
    <source>
        <dbReference type="Pfam" id="PF01055"/>
    </source>
</evidence>
<dbReference type="PANTHER" id="PTHR22762:SF166">
    <property type="entry name" value="ALPHA-GLUCOSIDASE"/>
    <property type="match status" value="1"/>
</dbReference>
<evidence type="ECO:0000313" key="10">
    <source>
        <dbReference type="Proteomes" id="UP000294650"/>
    </source>
</evidence>
<feature type="domain" description="DUF5110" evidence="7">
    <location>
        <begin position="688"/>
        <end position="758"/>
    </location>
</feature>
<evidence type="ECO:0000256" key="3">
    <source>
        <dbReference type="ARBA" id="ARBA00023295"/>
    </source>
</evidence>
<dbReference type="EMBL" id="SMAN01000009">
    <property type="protein sequence ID" value="TCT22447.1"/>
    <property type="molecule type" value="Genomic_DNA"/>
</dbReference>
<dbReference type="InterPro" id="IPR013780">
    <property type="entry name" value="Glyco_hydro_b"/>
</dbReference>
<dbReference type="OrthoDB" id="176168at2"/>
<dbReference type="Gene3D" id="2.60.40.1760">
    <property type="entry name" value="glycosyl hydrolase (family 31)"/>
    <property type="match status" value="1"/>
</dbReference>
<dbReference type="SUPFAM" id="SSF51445">
    <property type="entry name" value="(Trans)glycosidases"/>
    <property type="match status" value="1"/>
</dbReference>
<dbReference type="Gene3D" id="2.60.40.1180">
    <property type="entry name" value="Golgi alpha-mannosidase II"/>
    <property type="match status" value="2"/>
</dbReference>
<dbReference type="SUPFAM" id="SSF74650">
    <property type="entry name" value="Galactose mutarotase-like"/>
    <property type="match status" value="1"/>
</dbReference>
<keyword evidence="2 4" id="KW-0378">Hydrolase</keyword>
<dbReference type="CDD" id="cd14752">
    <property type="entry name" value="GH31_N"/>
    <property type="match status" value="1"/>
</dbReference>
<dbReference type="Proteomes" id="UP000294650">
    <property type="component" value="Unassembled WGS sequence"/>
</dbReference>
<dbReference type="PANTHER" id="PTHR22762">
    <property type="entry name" value="ALPHA-GLUCOSIDASE"/>
    <property type="match status" value="1"/>
</dbReference>
<proteinExistence type="inferred from homology"/>
<dbReference type="SUPFAM" id="SSF51011">
    <property type="entry name" value="Glycosyl hydrolase domain"/>
    <property type="match status" value="1"/>
</dbReference>
<dbReference type="Pfam" id="PF17137">
    <property type="entry name" value="DUF5110"/>
    <property type="match status" value="1"/>
</dbReference>
<comment type="similarity">
    <text evidence="1 4">Belongs to the glycosyl hydrolase 31 family.</text>
</comment>
<dbReference type="RefSeq" id="WP_132371760.1">
    <property type="nucleotide sequence ID" value="NZ_SMAN01000009.1"/>
</dbReference>
<dbReference type="InterPro" id="IPR000322">
    <property type="entry name" value="Glyco_hydro_31_TIM"/>
</dbReference>
<dbReference type="Pfam" id="PF21365">
    <property type="entry name" value="Glyco_hydro_31_3rd"/>
    <property type="match status" value="1"/>
</dbReference>
<keyword evidence="10" id="KW-1185">Reference proteome</keyword>
<evidence type="ECO:0000259" key="8">
    <source>
        <dbReference type="Pfam" id="PF21365"/>
    </source>
</evidence>
<feature type="domain" description="Glycoside hydrolase family 31 TIM barrel" evidence="5">
    <location>
        <begin position="254"/>
        <end position="579"/>
    </location>
</feature>
<dbReference type="GO" id="GO:0005975">
    <property type="term" value="P:carbohydrate metabolic process"/>
    <property type="evidence" value="ECO:0007669"/>
    <property type="project" value="InterPro"/>
</dbReference>
<dbReference type="InterPro" id="IPR011013">
    <property type="entry name" value="Gal_mutarotase_sf_dom"/>
</dbReference>
<sequence length="788" mass="91352">MLNDTSFAIHPQNSEKIGNTSYQDIGELLEFKKTERGYRFQCTGGYVYILFYRPDIVRIVMNPNQIPELDDSRAVVGKQQLTEVSEVRENDLTLNSEKLQLRISRKPFRIQILDQQGTPLLMETSRGMGFKKTGEVIGYKVMHEDDHYYGFGEKTGFLDKRGEKYEMWNTDVYAPHNPETDPLYQSIPYFMTLRNGRAHGLFFDNTYKTVFDLKSEPDYFSFMAEGGQLDYYMFAGPSPKDVVEQYTYLTGRMPVPPKWALGYHQSRYSYETEQEVREVAGAFLEKKIPLDVIYFDIHYMNGYRVFTFDHERFPDPERLIADLKKAGIRVVPIVDPGVKKDPEYPIYQEGIQGDHFCKYLEGNLYTGDVWPGESAFPDFTDEKVRKWWGEKHAFYRELGVEGIWNDMNEPAVFNETKTMDTSVMHRNDGKPATHRALHNIYGFMMGKATYEGMKEGLQGKRPFLLTRAGFAGIQRYAAVWTGDNRSFWEHLQMSLPMVMNLGLSGVAFAGTDVGGFAHDSNGELLTRWMQAGAFTPYFRNHSAIGTRRQEPWAFGEEYEAIMKKYIELRYQWLPQLYNLFRQAHQTGVPVMRPLLMEYPDDPKTYRLHDQFMIGDNVIVAPIMSPGVTDRAVYLPEGEWADYFSGDMYEGNKVHLIHAELDQLPVFIKRGTIIAHGSMKQSTMEKDKQMTFHVYAHHQGNYQYTFYDDDGETFDYEKGKFLEIHVSMNCTKEKVELELKTVQNEYHPLYKTIQVVIHHLDEGQKIEVNGKSIARQQNQAVISVPVERS</sequence>
<dbReference type="CDD" id="cd06604">
    <property type="entry name" value="GH31_glucosidase_II_MalA"/>
    <property type="match status" value="1"/>
</dbReference>
<keyword evidence="3 4" id="KW-0326">Glycosidase</keyword>
<name>A0A4R3N2F0_9BACI</name>
<feature type="domain" description="Glycosyl hydrolase family 31 C-terminal" evidence="8">
    <location>
        <begin position="587"/>
        <end position="673"/>
    </location>
</feature>
<organism evidence="9 10">
    <name type="scientific">Melghiribacillus thermohalophilus</name>
    <dbReference type="NCBI Taxonomy" id="1324956"/>
    <lineage>
        <taxon>Bacteria</taxon>
        <taxon>Bacillati</taxon>
        <taxon>Bacillota</taxon>
        <taxon>Bacilli</taxon>
        <taxon>Bacillales</taxon>
        <taxon>Bacillaceae</taxon>
        <taxon>Melghiribacillus</taxon>
    </lineage>
</organism>
<dbReference type="GO" id="GO:0004553">
    <property type="term" value="F:hydrolase activity, hydrolyzing O-glycosyl compounds"/>
    <property type="evidence" value="ECO:0007669"/>
    <property type="project" value="InterPro"/>
</dbReference>
<gene>
    <name evidence="9" type="ORF">EDD68_10994</name>
</gene>
<dbReference type="PROSITE" id="PS00129">
    <property type="entry name" value="GLYCOSYL_HYDROL_F31_1"/>
    <property type="match status" value="1"/>
</dbReference>
<dbReference type="GO" id="GO:0030246">
    <property type="term" value="F:carbohydrate binding"/>
    <property type="evidence" value="ECO:0007669"/>
    <property type="project" value="InterPro"/>
</dbReference>
<evidence type="ECO:0000259" key="6">
    <source>
        <dbReference type="Pfam" id="PF13802"/>
    </source>
</evidence>
<evidence type="ECO:0000256" key="4">
    <source>
        <dbReference type="RuleBase" id="RU361185"/>
    </source>
</evidence>
<dbReference type="AlphaFoldDB" id="A0A4R3N2F0"/>
<dbReference type="InterPro" id="IPR033403">
    <property type="entry name" value="DUF5110"/>
</dbReference>
<dbReference type="Gene3D" id="3.20.20.80">
    <property type="entry name" value="Glycosidases"/>
    <property type="match status" value="2"/>
</dbReference>
<evidence type="ECO:0000256" key="1">
    <source>
        <dbReference type="ARBA" id="ARBA00007806"/>
    </source>
</evidence>
<dbReference type="Pfam" id="PF13802">
    <property type="entry name" value="Gal_mutarotas_2"/>
    <property type="match status" value="1"/>
</dbReference>
<reference evidence="9 10" key="1">
    <citation type="submission" date="2019-03" db="EMBL/GenBank/DDBJ databases">
        <title>Genomic Encyclopedia of Type Strains, Phase IV (KMG-IV): sequencing the most valuable type-strain genomes for metagenomic binning, comparative biology and taxonomic classification.</title>
        <authorList>
            <person name="Goeker M."/>
        </authorList>
    </citation>
    <scope>NUCLEOTIDE SEQUENCE [LARGE SCALE GENOMIC DNA]</scope>
    <source>
        <strain evidence="9 10">DSM 25894</strain>
    </source>
</reference>
<dbReference type="InterPro" id="IPR017853">
    <property type="entry name" value="GH"/>
</dbReference>
<evidence type="ECO:0000256" key="2">
    <source>
        <dbReference type="ARBA" id="ARBA00022801"/>
    </source>
</evidence>
<evidence type="ECO:0000259" key="7">
    <source>
        <dbReference type="Pfam" id="PF17137"/>
    </source>
</evidence>
<dbReference type="InterPro" id="IPR048395">
    <property type="entry name" value="Glyco_hydro_31_C"/>
</dbReference>
<evidence type="ECO:0000313" key="9">
    <source>
        <dbReference type="EMBL" id="TCT22447.1"/>
    </source>
</evidence>
<dbReference type="InterPro" id="IPR025887">
    <property type="entry name" value="Glyco_hydro_31_N_dom"/>
</dbReference>
<feature type="domain" description="Glycoside hydrolase family 31 N-terminal" evidence="6">
    <location>
        <begin position="49"/>
        <end position="212"/>
    </location>
</feature>